<accession>A0A9D1E349</accession>
<name>A0A9D1E349_9BACT</name>
<protein>
    <submittedName>
        <fullName evidence="1">Uncharacterized protein</fullName>
    </submittedName>
</protein>
<sequence>MAFRVKTTASDYGRQSFDLPDNHNIYFNEKRTECFHSAPIFLRYITV</sequence>
<dbReference type="Proteomes" id="UP000824200">
    <property type="component" value="Unassembled WGS sequence"/>
</dbReference>
<dbReference type="AlphaFoldDB" id="A0A9D1E349"/>
<proteinExistence type="predicted"/>
<reference evidence="1" key="2">
    <citation type="journal article" date="2021" name="PeerJ">
        <title>Extensive microbial diversity within the chicken gut microbiome revealed by metagenomics and culture.</title>
        <authorList>
            <person name="Gilroy R."/>
            <person name="Ravi A."/>
            <person name="Getino M."/>
            <person name="Pursley I."/>
            <person name="Horton D.L."/>
            <person name="Alikhan N.F."/>
            <person name="Baker D."/>
            <person name="Gharbi K."/>
            <person name="Hall N."/>
            <person name="Watson M."/>
            <person name="Adriaenssens E.M."/>
            <person name="Foster-Nyarko E."/>
            <person name="Jarju S."/>
            <person name="Secka A."/>
            <person name="Antonio M."/>
            <person name="Oren A."/>
            <person name="Chaudhuri R.R."/>
            <person name="La Ragione R."/>
            <person name="Hildebrand F."/>
            <person name="Pallen M.J."/>
        </authorList>
    </citation>
    <scope>NUCLEOTIDE SEQUENCE</scope>
    <source>
        <strain evidence="1">CHK121-14286</strain>
    </source>
</reference>
<dbReference type="EMBL" id="DVHL01000006">
    <property type="protein sequence ID" value="HIR65371.1"/>
    <property type="molecule type" value="Genomic_DNA"/>
</dbReference>
<organism evidence="1 2">
    <name type="scientific">Candidatus Fimimonas gallinarum</name>
    <dbReference type="NCBI Taxonomy" id="2840821"/>
    <lineage>
        <taxon>Bacteria</taxon>
        <taxon>Pseudomonadati</taxon>
        <taxon>Myxococcota</taxon>
        <taxon>Myxococcia</taxon>
        <taxon>Myxococcales</taxon>
        <taxon>Cystobacterineae</taxon>
        <taxon>Myxococcaceae</taxon>
        <taxon>Myxococcaceae incertae sedis</taxon>
        <taxon>Candidatus Fimimonas</taxon>
    </lineage>
</organism>
<evidence type="ECO:0000313" key="2">
    <source>
        <dbReference type="Proteomes" id="UP000824200"/>
    </source>
</evidence>
<comment type="caution">
    <text evidence="1">The sequence shown here is derived from an EMBL/GenBank/DDBJ whole genome shotgun (WGS) entry which is preliminary data.</text>
</comment>
<reference evidence="1" key="1">
    <citation type="submission" date="2020-10" db="EMBL/GenBank/DDBJ databases">
        <authorList>
            <person name="Gilroy R."/>
        </authorList>
    </citation>
    <scope>NUCLEOTIDE SEQUENCE</scope>
    <source>
        <strain evidence="1">CHK121-14286</strain>
    </source>
</reference>
<evidence type="ECO:0000313" key="1">
    <source>
        <dbReference type="EMBL" id="HIR65371.1"/>
    </source>
</evidence>
<gene>
    <name evidence="1" type="ORF">IAC95_00550</name>
</gene>